<feature type="transmembrane region" description="Helical" evidence="1">
    <location>
        <begin position="138"/>
        <end position="155"/>
    </location>
</feature>
<keyword evidence="1" id="KW-1133">Transmembrane helix</keyword>
<dbReference type="Proteomes" id="UP000295453">
    <property type="component" value="Unassembled WGS sequence"/>
</dbReference>
<comment type="caution">
    <text evidence="2">The sequence shown here is derived from an EMBL/GenBank/DDBJ whole genome shotgun (WGS) entry which is preliminary data.</text>
</comment>
<dbReference type="OrthoDB" id="7544025at2"/>
<organism evidence="2 3">
    <name type="scientific">Nocardioides jejuensis</name>
    <dbReference type="NCBI Taxonomy" id="2502782"/>
    <lineage>
        <taxon>Bacteria</taxon>
        <taxon>Bacillati</taxon>
        <taxon>Actinomycetota</taxon>
        <taxon>Actinomycetes</taxon>
        <taxon>Propionibacteriales</taxon>
        <taxon>Nocardioidaceae</taxon>
        <taxon>Nocardioides</taxon>
    </lineage>
</organism>
<protein>
    <submittedName>
        <fullName evidence="2">Mechanosensitive ion channel family protein</fullName>
    </submittedName>
</protein>
<evidence type="ECO:0000313" key="3">
    <source>
        <dbReference type="Proteomes" id="UP000295453"/>
    </source>
</evidence>
<dbReference type="AlphaFoldDB" id="A0A4R1BWY4"/>
<evidence type="ECO:0000256" key="1">
    <source>
        <dbReference type="SAM" id="Phobius"/>
    </source>
</evidence>
<sequence length="247" mass="25958">MSNKVTPEPDAAGAEWKPSAQANSSATQLRLIAIILWVAAIAAELGLIFGELLAKNGQPFTNGRMAILIGGLVVIAILAIAGNLLWKKANRLDPAHKSVTVRFFIQNQLGAFITLLAFVPLVVLIFLDKDLGKGQKAVAGGIGVVLALVATTLGIDFNPPSVEQYTAERDSVIEHVGSDTVYWGPSSDVFHICDKVSDLSRARDAGTIESGSVADAHAAGMDRLTLKVDQEQKQCGFAGAAAPESGN</sequence>
<feature type="transmembrane region" description="Helical" evidence="1">
    <location>
        <begin position="31"/>
        <end position="54"/>
    </location>
</feature>
<keyword evidence="1" id="KW-0812">Transmembrane</keyword>
<keyword evidence="3" id="KW-1185">Reference proteome</keyword>
<keyword evidence="1" id="KW-0472">Membrane</keyword>
<dbReference type="RefSeq" id="WP_131584875.1">
    <property type="nucleotide sequence ID" value="NZ_SJZJ01000024.1"/>
</dbReference>
<gene>
    <name evidence="2" type="ORF">EPD65_13185</name>
</gene>
<feature type="transmembrane region" description="Helical" evidence="1">
    <location>
        <begin position="66"/>
        <end position="85"/>
    </location>
</feature>
<feature type="transmembrane region" description="Helical" evidence="1">
    <location>
        <begin position="105"/>
        <end position="126"/>
    </location>
</feature>
<accession>A0A4R1BWY4</accession>
<dbReference type="EMBL" id="SJZJ01000024">
    <property type="protein sequence ID" value="TCJ22288.1"/>
    <property type="molecule type" value="Genomic_DNA"/>
</dbReference>
<evidence type="ECO:0000313" key="2">
    <source>
        <dbReference type="EMBL" id="TCJ22288.1"/>
    </source>
</evidence>
<name>A0A4R1BWY4_9ACTN</name>
<reference evidence="2 3" key="1">
    <citation type="submission" date="2019-03" db="EMBL/GenBank/DDBJ databases">
        <authorList>
            <person name="Kim M.K.M."/>
        </authorList>
    </citation>
    <scope>NUCLEOTIDE SEQUENCE [LARGE SCALE GENOMIC DNA]</scope>
    <source>
        <strain evidence="2 3">18JY15-6</strain>
    </source>
</reference>
<proteinExistence type="predicted"/>